<dbReference type="InterPro" id="IPR028098">
    <property type="entry name" value="Glyco_trans_4-like_N"/>
</dbReference>
<organism evidence="5 6">
    <name type="scientific">Janibacter limosus</name>
    <dbReference type="NCBI Taxonomy" id="53458"/>
    <lineage>
        <taxon>Bacteria</taxon>
        <taxon>Bacillati</taxon>
        <taxon>Actinomycetota</taxon>
        <taxon>Actinomycetes</taxon>
        <taxon>Micrococcales</taxon>
        <taxon>Intrasporangiaceae</taxon>
        <taxon>Janibacter</taxon>
    </lineage>
</organism>
<dbReference type="GO" id="GO:0016758">
    <property type="term" value="F:hexosyltransferase activity"/>
    <property type="evidence" value="ECO:0007669"/>
    <property type="project" value="TreeGrafter"/>
</dbReference>
<dbReference type="Pfam" id="PF13579">
    <property type="entry name" value="Glyco_trans_4_4"/>
    <property type="match status" value="2"/>
</dbReference>
<evidence type="ECO:0000256" key="1">
    <source>
        <dbReference type="ARBA" id="ARBA00021292"/>
    </source>
</evidence>
<keyword evidence="6" id="KW-1185">Reference proteome</keyword>
<keyword evidence="3 5" id="KW-0808">Transferase</keyword>
<dbReference type="EMBL" id="CP036164">
    <property type="protein sequence ID" value="QBF46700.1"/>
    <property type="molecule type" value="Genomic_DNA"/>
</dbReference>
<dbReference type="InterPro" id="IPR050194">
    <property type="entry name" value="Glycosyltransferase_grp1"/>
</dbReference>
<evidence type="ECO:0000313" key="5">
    <source>
        <dbReference type="EMBL" id="QBF46700.1"/>
    </source>
</evidence>
<dbReference type="Gene3D" id="3.40.50.2000">
    <property type="entry name" value="Glycogen Phosphorylase B"/>
    <property type="match status" value="4"/>
</dbReference>
<dbReference type="Proteomes" id="UP000290408">
    <property type="component" value="Chromosome"/>
</dbReference>
<feature type="domain" description="Glycosyltransferase subfamily 4-like N-terminal" evidence="4">
    <location>
        <begin position="52"/>
        <end position="246"/>
    </location>
</feature>
<dbReference type="Pfam" id="PF13692">
    <property type="entry name" value="Glyco_trans_1_4"/>
    <property type="match status" value="2"/>
</dbReference>
<dbReference type="AlphaFoldDB" id="A0A4P6MY83"/>
<gene>
    <name evidence="5" type="ORF">EXU32_10845</name>
</gene>
<dbReference type="GO" id="GO:1901137">
    <property type="term" value="P:carbohydrate derivative biosynthetic process"/>
    <property type="evidence" value="ECO:0007669"/>
    <property type="project" value="UniProtKB-ARBA"/>
</dbReference>
<dbReference type="KEGG" id="jli:EXU32_10845"/>
<evidence type="ECO:0000256" key="2">
    <source>
        <dbReference type="ARBA" id="ARBA00022676"/>
    </source>
</evidence>
<sequence>MDVQTGVHVLDGHVPEVRRARACVGHNVAHDCRGGGVRVLLLTHHYPPEMGAPQQRWEGLVEWFTANGHDVAVITPVPHYPSGRVWPEAAGLVAGTVHGGSHGEVVHRAAYRTTTGSVWSLLTDQVIGAAHSVWLARRFAGDARPDVVITTVPALPSLISGVVVSRLMRRPLVLEMRDAWPDLLAVIDRWDGERVTGRQHVKRSLARVAAVGTSVLQRRASVVVTTTHSFAERLRERRFRHVRVVRNASHPFEAPLELPTRPLEGELRVVYVGTVGRAQGLETAVEAARLAAQAGVTVRLRVVGGGAGRALVQQEAAAAGVDVELLGIVPRTEVPDHYAWADTALVMLRAWPGLELTIPSKVYELMDAGMHISASVSGEAADVIGDAGAGDVVPAGDARALADLWVRLARAPHPPAPSPRAKSWVDLHARRPITGEQYLGLLGELHVAVGQRGVSAGQRLAALTDNASLLAATAVEHVGDDPISFGVLVMRRLPGRIRDRVAGPLARLGSSPTTAALGHVLADRPEQARSLLERARPSRLRDELELIVSGTTAGEGRLRSRALWSDGEISGAIDALSSSDRGGDRRQAERLRSERRLLTPGHRLAVPPTPGRRERARRRSVTHLLTNSLPHTGSGYALRSHAILQAQTAAGIRARAITRPGYPVTVGVPGAQHTDFVDGVPYHRVLAPRLPEMLEDRLGLWARGVVDLGARSRTEVLHATTHYPNALVAQAAASALGVPWVYEVRGQLEKTWATSRPDGSDAVALASERYALWRAREIEMACAADAVVTLSEALRDDLVERGVPSDRITIVPNAVDATLLVDAPPAHLARRRLELPEDGVWVGTVSSIVGYEGLSTLVDAIALAREAGVDVRGAIVGDGVARPALVDQVQSLGLAEHVVLPGRVSRGTARLWHQALDVFTVPRRDVDVARTVTPLKPIEAMAVGRPVVASDLPALAEIVETPGSGLLVRPEDPEDLARALVRLAGDETLRADLGLRGRAFAETRTWTALTHRYAGLYDTLVGAEVSG</sequence>
<dbReference type="CDD" id="cd03801">
    <property type="entry name" value="GT4_PimA-like"/>
    <property type="match status" value="1"/>
</dbReference>
<evidence type="ECO:0000313" key="6">
    <source>
        <dbReference type="Proteomes" id="UP000290408"/>
    </source>
</evidence>
<dbReference type="CDD" id="cd03794">
    <property type="entry name" value="GT4_WbuB-like"/>
    <property type="match status" value="1"/>
</dbReference>
<name>A0A4P6MY83_9MICO</name>
<accession>A0A4P6MY83</accession>
<dbReference type="PANTHER" id="PTHR45947:SF3">
    <property type="entry name" value="SULFOQUINOVOSYL TRANSFERASE SQD2"/>
    <property type="match status" value="1"/>
</dbReference>
<protein>
    <recommendedName>
        <fullName evidence="1">D-inositol 3-phosphate glycosyltransferase</fullName>
    </recommendedName>
</protein>
<dbReference type="PANTHER" id="PTHR45947">
    <property type="entry name" value="SULFOQUINOVOSYL TRANSFERASE SQD2"/>
    <property type="match status" value="1"/>
</dbReference>
<reference evidence="5 6" key="1">
    <citation type="submission" date="2019-02" db="EMBL/GenBank/DDBJ databases">
        <title>Genomic data mining of an Antarctic deep-sea actinobacterium, Janibacterlimosus P3-3-X1.</title>
        <authorList>
            <person name="Liao L."/>
            <person name="Chen B."/>
        </authorList>
    </citation>
    <scope>NUCLEOTIDE SEQUENCE [LARGE SCALE GENOMIC DNA]</scope>
    <source>
        <strain evidence="5 6">P3-3-X1</strain>
    </source>
</reference>
<evidence type="ECO:0000259" key="4">
    <source>
        <dbReference type="Pfam" id="PF13579"/>
    </source>
</evidence>
<evidence type="ECO:0000256" key="3">
    <source>
        <dbReference type="ARBA" id="ARBA00022679"/>
    </source>
</evidence>
<feature type="domain" description="Glycosyltransferase subfamily 4-like N-terminal" evidence="4">
    <location>
        <begin position="635"/>
        <end position="813"/>
    </location>
</feature>
<dbReference type="OrthoDB" id="509705at2"/>
<keyword evidence="2" id="KW-0328">Glycosyltransferase</keyword>
<dbReference type="SUPFAM" id="SSF53756">
    <property type="entry name" value="UDP-Glycosyltransferase/glycogen phosphorylase"/>
    <property type="match status" value="2"/>
</dbReference>
<proteinExistence type="predicted"/>